<dbReference type="AlphaFoldDB" id="A0A7R9GPR1"/>
<dbReference type="PROSITE" id="PS50195">
    <property type="entry name" value="PX"/>
    <property type="match status" value="1"/>
</dbReference>
<organism evidence="4">
    <name type="scientific">Timema cristinae</name>
    <name type="common">Walking stick</name>
    <dbReference type="NCBI Taxonomy" id="61476"/>
    <lineage>
        <taxon>Eukaryota</taxon>
        <taxon>Metazoa</taxon>
        <taxon>Ecdysozoa</taxon>
        <taxon>Arthropoda</taxon>
        <taxon>Hexapoda</taxon>
        <taxon>Insecta</taxon>
        <taxon>Pterygota</taxon>
        <taxon>Neoptera</taxon>
        <taxon>Polyneoptera</taxon>
        <taxon>Phasmatodea</taxon>
        <taxon>Timematodea</taxon>
        <taxon>Timematoidea</taxon>
        <taxon>Timematidae</taxon>
        <taxon>Timema</taxon>
    </lineage>
</organism>
<dbReference type="InterPro" id="IPR001683">
    <property type="entry name" value="PX_dom"/>
</dbReference>
<comment type="subcellular location">
    <subcellularLocation>
        <location evidence="1">Cytoplasm</location>
    </subcellularLocation>
</comment>
<name>A0A7R9GPR1_TIMCR</name>
<evidence type="ECO:0000259" key="3">
    <source>
        <dbReference type="PROSITE" id="PS50195"/>
    </source>
</evidence>
<dbReference type="Gene3D" id="3.30.1520.10">
    <property type="entry name" value="Phox-like domain"/>
    <property type="match status" value="1"/>
</dbReference>
<dbReference type="GO" id="GO:0005769">
    <property type="term" value="C:early endosome"/>
    <property type="evidence" value="ECO:0007669"/>
    <property type="project" value="TreeGrafter"/>
</dbReference>
<evidence type="ECO:0000256" key="1">
    <source>
        <dbReference type="ARBA" id="ARBA00004496"/>
    </source>
</evidence>
<dbReference type="GO" id="GO:0005770">
    <property type="term" value="C:late endosome"/>
    <property type="evidence" value="ECO:0007669"/>
    <property type="project" value="TreeGrafter"/>
</dbReference>
<dbReference type="EMBL" id="OC316484">
    <property type="protein sequence ID" value="CAD7392003.1"/>
    <property type="molecule type" value="Genomic_DNA"/>
</dbReference>
<evidence type="ECO:0000256" key="2">
    <source>
        <dbReference type="ARBA" id="ARBA00022490"/>
    </source>
</evidence>
<feature type="domain" description="PX" evidence="3">
    <location>
        <begin position="263"/>
        <end position="377"/>
    </location>
</feature>
<dbReference type="PANTHER" id="PTHR22999">
    <property type="entry name" value="PX SERINE/THREONINE KINASE PXK"/>
    <property type="match status" value="1"/>
</dbReference>
<dbReference type="InterPro" id="IPR051837">
    <property type="entry name" value="SortingNexin/PXDomain-PKLike"/>
</dbReference>
<dbReference type="Pfam" id="PF00787">
    <property type="entry name" value="PX"/>
    <property type="match status" value="1"/>
</dbReference>
<dbReference type="GO" id="GO:0006622">
    <property type="term" value="P:protein targeting to lysosome"/>
    <property type="evidence" value="ECO:0007669"/>
    <property type="project" value="TreeGrafter"/>
</dbReference>
<evidence type="ECO:0000313" key="4">
    <source>
        <dbReference type="EMBL" id="CAD7392003.1"/>
    </source>
</evidence>
<dbReference type="InterPro" id="IPR036871">
    <property type="entry name" value="PX_dom_sf"/>
</dbReference>
<proteinExistence type="predicted"/>
<protein>
    <recommendedName>
        <fullName evidence="3">PX domain-containing protein</fullName>
    </recommendedName>
</protein>
<dbReference type="GO" id="GO:0035091">
    <property type="term" value="F:phosphatidylinositol binding"/>
    <property type="evidence" value="ECO:0007669"/>
    <property type="project" value="InterPro"/>
</dbReference>
<dbReference type="SUPFAM" id="SSF64268">
    <property type="entry name" value="PX domain"/>
    <property type="match status" value="1"/>
</dbReference>
<keyword evidence="2" id="KW-0963">Cytoplasm</keyword>
<dbReference type="GO" id="GO:0008333">
    <property type="term" value="P:endosome to lysosome transport"/>
    <property type="evidence" value="ECO:0007669"/>
    <property type="project" value="TreeGrafter"/>
</dbReference>
<sequence>MLHLVYGTVLEKGQCLRSPKFKSNRAEGAHEIVKARIIWYEHVMRLEGERISRRLMDMKYGEQAVTLLNTHHRICGSEQGSSLNIQQPGIVENGFLIPWYHHRVHRPGTSRFQCILVLVWLFHLYAKQRQMTLNTDTISVCHSEAVSVFSRRGDNRRERGVGATMRLKHIITCSKPPDARRKKVPQVGRMRPIEHRSEENLSFPDIVDSCEPTIAVTCTNALSSYSDMTPRTGTFAHKLIQLRAMDTPPRESVTVEGDQNSLITKYSIPIVGYEIMEERARFTVYKLRIENKITRDCWFVFRRYTDFVRLFSKLKNDFPLIKLFLPRKRWFGDNFDSCFLEERINGLQTFINSILECELLCSYSSVRDFFCLNEPPSYSDNVEESRAMFEALEETIFHLRYQLHEKELSLETLKAALESETRKKKHLSDFINISTKDCTKCCKEFNEWTNPTILTSTPLKAEEKINDADVSHPFQSQLANALVVFSSTAEDGAIEFRILVGKG</sequence>
<accession>A0A7R9GPR1</accession>
<dbReference type="SMART" id="SM00312">
    <property type="entry name" value="PX"/>
    <property type="match status" value="1"/>
</dbReference>
<dbReference type="GO" id="GO:0045022">
    <property type="term" value="P:early endosome to late endosome transport"/>
    <property type="evidence" value="ECO:0007669"/>
    <property type="project" value="TreeGrafter"/>
</dbReference>
<dbReference type="PANTHER" id="PTHR22999:SF23">
    <property type="entry name" value="SORTING NEXIN-16"/>
    <property type="match status" value="1"/>
</dbReference>
<gene>
    <name evidence="4" type="ORF">TCEB3V08_LOCUS42</name>
</gene>
<reference evidence="4" key="1">
    <citation type="submission" date="2020-11" db="EMBL/GenBank/DDBJ databases">
        <authorList>
            <person name="Tran Van P."/>
        </authorList>
    </citation>
    <scope>NUCLEOTIDE SEQUENCE</scope>
</reference>